<dbReference type="HAMAP" id="MF_02117">
    <property type="entry name" value="CowN"/>
    <property type="match status" value="1"/>
</dbReference>
<evidence type="ECO:0000256" key="2">
    <source>
        <dbReference type="HAMAP-Rule" id="MF_02117"/>
    </source>
</evidence>
<comment type="similarity">
    <text evidence="2">Belongs to the CowN family.</text>
</comment>
<evidence type="ECO:0000256" key="1">
    <source>
        <dbReference type="ARBA" id="ARBA00023231"/>
    </source>
</evidence>
<gene>
    <name evidence="2" type="primary">cowN</name>
    <name evidence="3" type="ORF">KL86PLE_100387</name>
</gene>
<dbReference type="Pfam" id="PF20543">
    <property type="entry name" value="CowN"/>
    <property type="match status" value="1"/>
</dbReference>
<dbReference type="AlphaFoldDB" id="A0A212L320"/>
<comment type="function">
    <text evidence="2">Is required to sustain N(2)-dependent growth in the presence of low levels of carbon monoxide (CO). Probably acts by protecting the N(2) fixation ability of the nitrogenase complex, which is inactivated in the presence of CO.</text>
</comment>
<name>A0A212L320_9HYPH</name>
<evidence type="ECO:0000313" key="3">
    <source>
        <dbReference type="EMBL" id="SCM71918.1"/>
    </source>
</evidence>
<dbReference type="InterPro" id="IPR024899">
    <property type="entry name" value="CowN"/>
</dbReference>
<dbReference type="EMBL" id="FMJD01000002">
    <property type="protein sequence ID" value="SCM71918.1"/>
    <property type="molecule type" value="Genomic_DNA"/>
</dbReference>
<organism evidence="3">
    <name type="scientific">uncultured Pleomorphomonas sp</name>
    <dbReference type="NCBI Taxonomy" id="442121"/>
    <lineage>
        <taxon>Bacteria</taxon>
        <taxon>Pseudomonadati</taxon>
        <taxon>Pseudomonadota</taxon>
        <taxon>Alphaproteobacteria</taxon>
        <taxon>Hyphomicrobiales</taxon>
        <taxon>Pleomorphomonadaceae</taxon>
        <taxon>Pleomorphomonas</taxon>
        <taxon>environmental samples</taxon>
    </lineage>
</organism>
<dbReference type="RefSeq" id="WP_288199169.1">
    <property type="nucleotide sequence ID" value="NZ_LT608334.1"/>
</dbReference>
<sequence length="100" mass="11791">MSPTGRTVKDRYVTFEGIDFEGNMQAVLVHLRHYIDDPAFANPFWERFRRRLALAEQSERPVADRLLLMHAHVYYMAELFEDNDDADALAALRRLEEECF</sequence>
<proteinExistence type="inferred from homology"/>
<accession>A0A212L320</accession>
<dbReference type="NCBIfam" id="NF033689">
    <property type="entry name" value="N2Fix_CO_CowN"/>
    <property type="match status" value="1"/>
</dbReference>
<keyword evidence="1 2" id="KW-0535">Nitrogen fixation</keyword>
<dbReference type="GO" id="GO:0009399">
    <property type="term" value="P:nitrogen fixation"/>
    <property type="evidence" value="ECO:0007669"/>
    <property type="project" value="UniProtKB-UniRule"/>
</dbReference>
<protein>
    <recommendedName>
        <fullName evidence="2">N(2)-fixation sustaining protein CowN</fullName>
    </recommendedName>
    <alternativeName>
        <fullName evidence="2">CO weal-nitrogenase</fullName>
    </alternativeName>
</protein>
<reference evidence="3" key="1">
    <citation type="submission" date="2016-08" db="EMBL/GenBank/DDBJ databases">
        <authorList>
            <person name="Seilhamer J.J."/>
        </authorList>
    </citation>
    <scope>NUCLEOTIDE SEQUENCE</scope>
    <source>
        <strain evidence="3">86</strain>
    </source>
</reference>